<sequence>MHIANTMAFTFKTAEENFISALPSKVADVFYSEYYDSTSDEITFLNKVFPFSLSSSAKEYISSRGIRVSPFGSQTHPHPVSKIFENHFLYNVLPRFIQQNTHLAVFSIKQSKAEYLYFRAKDFDVSVINRFLLAQDYGRYSNRSVISGGYSSFEIFVSNIVRKFRFKVPELLFFHDELMHWSLDDFTFFLARVKPTQLAFSFVYPIELLAGLKKSCNSIAYSFRVSGDDFFFFPDKSKQNPYQHSGSHNWPFFYNQINLLSDGRKISYSIDLVESHGAHHFFIVKRDCPVMQSKRFFTDFDCTPFDNLTLSSRKPNLNGVIRTKMLSKVVNYLVCLKKKDIESALGKLRQLTAGDLLEDELLIVHDLSEIMSKFSMQSSNDSLIGWLNPMNLRSNLKIDSKFLNFILGDSSTAVTDRLRELATQIKPFSYIIECKSLDIEFNCQKLNPLSGTKIELSLREFIQARKERILGSNTVHKRTELRLEIHDNDLPPTTHQVELTEEPEQKDPSGGAGILRRLPKEGAGLALIPTDYRFKLARYTNVDAMDKDAHSKESIPSTSGDSVQTGPLIVNAECPEDPSSSSCVSENHSEVVDVVLAPSFDEPSASSTSNLIEEKINEWSSTRRNGCFLTAVCSTIKVDPFSIVESVRKAVSSDPNLTETLSKFDLDQPLLMEHINSCCRLMGWRLWVYMVDDLLKINDLDSLRPIHIGGKEGHLFKINNMDFFQCIGLIESAYFDLFKRKAQVSTFSPNLNKAKKLLNSFRSMLIGLLIDKKKIDEGRILNKCTLRSLLNGENKIPCPRVKVVPFLGFAGSGKTSTLFKMINNSFSRVPFLWISPRARVLEEMVSKLETVHGKGKNAAIKKNFITFEKALLLPSLPKLIILDEAPLLPPGYLDLLMLKEGVDEGTSVALVGDTLQCQFHCNDNLLLRGNELDVHAIIKGRSEAGLCTDYLLKSHRFGPHPILKFVHTPGVEALTVLRKRVPSAECEAILVASDRDKRQAGGDLDSRVMTVGESQGCNFNHCALILTDDLNLSDIGTVITGITRARKVLEIVCDNAKYEFFSTYRRGINNCCMLATFNSDSIKALCEPMLHGLTVHKMTEAGADFELKLEGDPFLKSMMNMVEEPVLEEPQFESVEPTEVYPKTHLPLVESNPFESMCFERMNAREHREFFVNDDGWSMQFDDTIASKQLSTYLGPAHNPQCVFPRHKADDYITFCAAVRKRLFFSNPTTQLQKFAQVREKGRDILKVFLRKIPIDNSISTAEYEEAHNEFELKKISKSTAMITNHAIRSDTDWDERSIFLFMKSQLCKKKEKMFSDAKAGQTLACFAHSVLIKFSGVCRYIEKKLSKSLPPNYYVHQKKDFRQFEDWVKMNDFSGVCTESDYEAFDSSQDHVALAFEVALMEYLSFSQEVIDDYIFIKTHLYCKLGEFAIMRFTGEFCTFLFNTLVNMAFTFLKYDVKGNTSICFAGDDMCANQHLGLNRSEEHLLNLMTLKAKVDFTRTPTFCGWFLSPHGIVKCPILMCARLKHAIYKKELELVIDSYFLEFCFAYEKKEYLLDILNEVDLEYHYLLTRFFVKKAWMLKGTAREAIIKTKEQGALFFGEGFGSNIGDQSRPINFIRSFINAESHSQAFNRKRFAVESGVTPTSVSQLNGLSVRGIMGLRMMDELSTLRPNVTMEYPDAAQGFNGIISRIGGCCSRYAGIPEGIEGKVIGCLNNFKAGVSNVRFEGRIPETVKSISTYLIDKKVWGKEGLVEFGSILITNIIEENQRLSHKCQSLVSESSSNLLQGLSKSALLMELKRSTYTKMLEHLSPRALISLSVSRSTLLFQSILNQAWLILTAPSLILLRQITSGASRVTTVCCTSLRSCFQLQGYFRQLDQLGARCSSLMAVVPECAQLSKMVSLSICRKTLGLITCTARITWSQSQMRDYKSHLSYALSSMGCILRKVLMPFTLTLGLCTDYSITQTKIWFGRLLEKADSRSFKPAISYPISGLRSLSRSLNALAPTILRTLVISKSSTIARMLLVEIRGKLVECVGTMLNQFQTALGPVNTSLITIWISFLARTLYQECLVRRLKFQLSLSRSGWREMAARAILGNQIQRELRNYLWENIVDSTNVLHLTPAEPAQLTQAQQQRKDLILDHFLKNLFGNIAIEGASDKVSFINMDLDLPALPAAVAGTDAPYVITHNLRESVGAIKAWRDNHASSTIRALTLRACCRPFANQAMDFLIDNPEVRTNLYFTQPHHYGKAPEVAFDFSDGISTNRLSNNRDRQFVMSAMQSRTFNHESKKGVFEAQGAINVTFDG</sequence>
<dbReference type="GO" id="GO:0006351">
    <property type="term" value="P:DNA-templated transcription"/>
    <property type="evidence" value="ECO:0007669"/>
    <property type="project" value="InterPro"/>
</dbReference>
<dbReference type="GO" id="GO:0005524">
    <property type="term" value="F:ATP binding"/>
    <property type="evidence" value="ECO:0007669"/>
    <property type="project" value="UniProtKB-KW"/>
</dbReference>
<keyword evidence="7" id="KW-0693">Viral RNA replication</keyword>
<evidence type="ECO:0000256" key="5">
    <source>
        <dbReference type="ARBA" id="ARBA00022801"/>
    </source>
</evidence>
<keyword evidence="1" id="KW-0696">RNA-directed RNA polymerase</keyword>
<keyword evidence="4" id="KW-0547">Nucleotide-binding</keyword>
<evidence type="ECO:0000256" key="8">
    <source>
        <dbReference type="SAM" id="MobiDB-lite"/>
    </source>
</evidence>
<evidence type="ECO:0000313" key="11">
    <source>
        <dbReference type="EMBL" id="CAI5383887.1"/>
    </source>
</evidence>
<feature type="region of interest" description="Disordered" evidence="8">
    <location>
        <begin position="489"/>
        <end position="516"/>
    </location>
</feature>
<dbReference type="PROSITE" id="PS51743">
    <property type="entry name" value="ALPHAVIRUS_MT"/>
    <property type="match status" value="1"/>
</dbReference>
<dbReference type="CDD" id="cd23245">
    <property type="entry name" value="Betaflexiviridae_RdRp"/>
    <property type="match status" value="1"/>
</dbReference>
<dbReference type="InterPro" id="IPR027351">
    <property type="entry name" value="(+)RNA_virus_helicase_core_dom"/>
</dbReference>
<dbReference type="InterPro" id="IPR002588">
    <property type="entry name" value="Alphavirus-like_MT_dom"/>
</dbReference>
<dbReference type="GO" id="GO:0006396">
    <property type="term" value="P:RNA processing"/>
    <property type="evidence" value="ECO:0007669"/>
    <property type="project" value="InterPro"/>
</dbReference>
<dbReference type="Gene3D" id="3.40.50.300">
    <property type="entry name" value="P-loop containing nucleotide triphosphate hydrolases"/>
    <property type="match status" value="1"/>
</dbReference>
<feature type="region of interest" description="Disordered" evidence="8">
    <location>
        <begin position="546"/>
        <end position="569"/>
    </location>
</feature>
<evidence type="ECO:0000256" key="2">
    <source>
        <dbReference type="ARBA" id="ARBA00022679"/>
    </source>
</evidence>
<keyword evidence="2" id="KW-0808">Transferase</keyword>
<dbReference type="InterPro" id="IPR043502">
    <property type="entry name" value="DNA/RNA_pol_sf"/>
</dbReference>
<proteinExistence type="predicted"/>
<reference evidence="11" key="1">
    <citation type="submission" date="2022-11" db="EMBL/GenBank/DDBJ databases">
        <authorList>
            <person name="Mifsud CO J."/>
            <person name="Holmes C E."/>
            <person name="Gallagher V R."/>
            <person name="Geoghegan L J."/>
        </authorList>
    </citation>
    <scope>NUCLEOTIDE SEQUENCE</scope>
</reference>
<dbReference type="GO" id="GO:0016556">
    <property type="term" value="P:mRNA modification"/>
    <property type="evidence" value="ECO:0007669"/>
    <property type="project" value="InterPro"/>
</dbReference>
<evidence type="ECO:0000256" key="3">
    <source>
        <dbReference type="ARBA" id="ARBA00022695"/>
    </source>
</evidence>
<dbReference type="Pfam" id="PF01660">
    <property type="entry name" value="Vmethyltransf"/>
    <property type="match status" value="1"/>
</dbReference>
<dbReference type="GO" id="GO:0003723">
    <property type="term" value="F:RNA binding"/>
    <property type="evidence" value="ECO:0007669"/>
    <property type="project" value="InterPro"/>
</dbReference>
<evidence type="ECO:0000256" key="4">
    <source>
        <dbReference type="ARBA" id="ARBA00022741"/>
    </source>
</evidence>
<evidence type="ECO:0000256" key="1">
    <source>
        <dbReference type="ARBA" id="ARBA00022484"/>
    </source>
</evidence>
<evidence type="ECO:0000259" key="10">
    <source>
        <dbReference type="PROSITE" id="PS51743"/>
    </source>
</evidence>
<dbReference type="GO" id="GO:0019028">
    <property type="term" value="C:viral capsid"/>
    <property type="evidence" value="ECO:0007669"/>
    <property type="project" value="InterPro"/>
</dbReference>
<feature type="domain" description="RdRp catalytic" evidence="9">
    <location>
        <begin position="1376"/>
        <end position="1483"/>
    </location>
</feature>
<keyword evidence="3" id="KW-0548">Nucleotidyltransferase</keyword>
<organism evidence="11">
    <name type="scientific">Iranian poppy betaflexivirus</name>
    <dbReference type="NCBI Taxonomy" id="2933104"/>
    <lineage>
        <taxon>Viruses</taxon>
        <taxon>Riboviria</taxon>
        <taxon>Orthornavirae</taxon>
        <taxon>Kitrinoviricota</taxon>
        <taxon>Alsuviricetes</taxon>
        <taxon>Tymovirales</taxon>
        <taxon>Betaflexiviridae</taxon>
    </lineage>
</organism>
<dbReference type="InterPro" id="IPR008879">
    <property type="entry name" value="Coat_protein_tricho/vitivirus"/>
</dbReference>
<evidence type="ECO:0000256" key="7">
    <source>
        <dbReference type="ARBA" id="ARBA00022953"/>
    </source>
</evidence>
<dbReference type="Pfam" id="PF00978">
    <property type="entry name" value="RdRP_2"/>
    <property type="match status" value="1"/>
</dbReference>
<name>A0A9C7GWI1_9VIRU</name>
<gene>
    <name evidence="11" type="primary">polyprotein</name>
</gene>
<dbReference type="SUPFAM" id="SSF56672">
    <property type="entry name" value="DNA/RNA polymerases"/>
    <property type="match status" value="1"/>
</dbReference>
<dbReference type="SUPFAM" id="SSF52540">
    <property type="entry name" value="P-loop containing nucleoside triphosphate hydrolases"/>
    <property type="match status" value="1"/>
</dbReference>
<dbReference type="GO" id="GO:0039694">
    <property type="term" value="P:viral RNA genome replication"/>
    <property type="evidence" value="ECO:0007669"/>
    <property type="project" value="InterPro"/>
</dbReference>
<dbReference type="PROSITE" id="PS50507">
    <property type="entry name" value="RDRP_SSRNA_POS"/>
    <property type="match status" value="1"/>
</dbReference>
<dbReference type="GO" id="GO:0003968">
    <property type="term" value="F:RNA-directed RNA polymerase activity"/>
    <property type="evidence" value="ECO:0007669"/>
    <property type="project" value="UniProtKB-KW"/>
</dbReference>
<evidence type="ECO:0000256" key="6">
    <source>
        <dbReference type="ARBA" id="ARBA00022840"/>
    </source>
</evidence>
<dbReference type="GO" id="GO:0016787">
    <property type="term" value="F:hydrolase activity"/>
    <property type="evidence" value="ECO:0007669"/>
    <property type="project" value="UniProtKB-KW"/>
</dbReference>
<dbReference type="InterPro" id="IPR001788">
    <property type="entry name" value="RNA-dep_RNA_pol_alsuvir"/>
</dbReference>
<dbReference type="Pfam" id="PF05892">
    <property type="entry name" value="Tricho_coat"/>
    <property type="match status" value="1"/>
</dbReference>
<dbReference type="InterPro" id="IPR007094">
    <property type="entry name" value="RNA-dir_pol_PSvirus"/>
</dbReference>
<protein>
    <submittedName>
        <fullName evidence="11">Polyprotein</fullName>
    </submittedName>
</protein>
<dbReference type="GO" id="GO:0008174">
    <property type="term" value="F:mRNA methyltransferase activity"/>
    <property type="evidence" value="ECO:0007669"/>
    <property type="project" value="UniProtKB-UniRule"/>
</dbReference>
<feature type="domain" description="Alphavirus-like MT" evidence="10">
    <location>
        <begin position="69"/>
        <end position="251"/>
    </location>
</feature>
<accession>A0A9C7GWI1</accession>
<keyword evidence="5" id="KW-0378">Hydrolase</keyword>
<dbReference type="InterPro" id="IPR027417">
    <property type="entry name" value="P-loop_NTPase"/>
</dbReference>
<feature type="compositionally biased region" description="Polar residues" evidence="8">
    <location>
        <begin position="554"/>
        <end position="565"/>
    </location>
</feature>
<keyword evidence="6" id="KW-0067">ATP-binding</keyword>
<dbReference type="EMBL" id="OX380398">
    <property type="protein sequence ID" value="CAI5383887.1"/>
    <property type="molecule type" value="Genomic_RNA"/>
</dbReference>
<evidence type="ECO:0000259" key="9">
    <source>
        <dbReference type="PROSITE" id="PS50507"/>
    </source>
</evidence>
<dbReference type="Pfam" id="PF01443">
    <property type="entry name" value="Viral_helicase1"/>
    <property type="match status" value="1"/>
</dbReference>